<evidence type="ECO:0000259" key="1">
    <source>
        <dbReference type="PROSITE" id="PS51186"/>
    </source>
</evidence>
<dbReference type="EMBL" id="PZFQ01000032">
    <property type="protein sequence ID" value="PTI74843.1"/>
    <property type="molecule type" value="Genomic_DNA"/>
</dbReference>
<dbReference type="Gene3D" id="3.40.630.30">
    <property type="match status" value="1"/>
</dbReference>
<dbReference type="AlphaFoldDB" id="A0A9Q6HN13"/>
<name>A0A9Q6HN13_9STAP</name>
<dbReference type="CDD" id="cd04301">
    <property type="entry name" value="NAT_SF"/>
    <property type="match status" value="1"/>
</dbReference>
<proteinExistence type="predicted"/>
<organism evidence="2 3">
    <name type="scientific">Staphylococcus succinus</name>
    <dbReference type="NCBI Taxonomy" id="61015"/>
    <lineage>
        <taxon>Bacteria</taxon>
        <taxon>Bacillati</taxon>
        <taxon>Bacillota</taxon>
        <taxon>Bacilli</taxon>
        <taxon>Bacillales</taxon>
        <taxon>Staphylococcaceae</taxon>
        <taxon>Staphylococcus</taxon>
    </lineage>
</organism>
<dbReference type="SUPFAM" id="SSF55729">
    <property type="entry name" value="Acyl-CoA N-acyltransferases (Nat)"/>
    <property type="match status" value="1"/>
</dbReference>
<evidence type="ECO:0000313" key="2">
    <source>
        <dbReference type="EMBL" id="PTI74843.1"/>
    </source>
</evidence>
<comment type="caution">
    <text evidence="2">The sequence shown here is derived from an EMBL/GenBank/DDBJ whole genome shotgun (WGS) entry which is preliminary data.</text>
</comment>
<evidence type="ECO:0000313" key="3">
    <source>
        <dbReference type="Proteomes" id="UP000241960"/>
    </source>
</evidence>
<dbReference type="InterPro" id="IPR016181">
    <property type="entry name" value="Acyl_CoA_acyltransferase"/>
</dbReference>
<accession>A0A9Q6HN13</accession>
<dbReference type="Proteomes" id="UP000241960">
    <property type="component" value="Unassembled WGS sequence"/>
</dbReference>
<dbReference type="InterPro" id="IPR000182">
    <property type="entry name" value="GNAT_dom"/>
</dbReference>
<dbReference type="PROSITE" id="PS51186">
    <property type="entry name" value="GNAT"/>
    <property type="match status" value="1"/>
</dbReference>
<gene>
    <name evidence="2" type="ORF">BU058_09675</name>
</gene>
<reference evidence="2 3" key="1">
    <citation type="journal article" date="2016" name="Front. Microbiol.">
        <title>Comprehensive Phylogenetic Analysis of Bovine Non-aureus Staphylococci Species Based on Whole-Genome Sequencing.</title>
        <authorList>
            <person name="Naushad S."/>
            <person name="Barkema H.W."/>
            <person name="Luby C."/>
            <person name="Condas L.A."/>
            <person name="Nobrega D.B."/>
            <person name="Carson D.A."/>
            <person name="De Buck J."/>
        </authorList>
    </citation>
    <scope>NUCLEOTIDE SEQUENCE [LARGE SCALE GENOMIC DNA]</scope>
    <source>
        <strain evidence="2 3">SNUC 1231</strain>
    </source>
</reference>
<dbReference type="RefSeq" id="WP_107545210.1">
    <property type="nucleotide sequence ID" value="NZ_JAMWUX010000001.1"/>
</dbReference>
<feature type="domain" description="N-acetyltransferase" evidence="1">
    <location>
        <begin position="13"/>
        <end position="147"/>
    </location>
</feature>
<dbReference type="GO" id="GO:0016747">
    <property type="term" value="F:acyltransferase activity, transferring groups other than amino-acyl groups"/>
    <property type="evidence" value="ECO:0007669"/>
    <property type="project" value="InterPro"/>
</dbReference>
<dbReference type="Pfam" id="PF00583">
    <property type="entry name" value="Acetyltransf_1"/>
    <property type="match status" value="1"/>
</dbReference>
<protein>
    <submittedName>
        <fullName evidence="2">GNAT family N-acetyltransferase</fullName>
    </submittedName>
</protein>
<sequence length="155" mass="18752">MKKVSYQQKDYIYEIAKIHERELERQYENYHMSSISIALREEMIERGLYYKRDIILADFEKNQLKGFIWARYEKNLDKVVIEMLFVDEQYRQQGLASRFKDAIEDWAILLGVQQIESTVAYDNIQMKNINLQRDYHISKVIMTKNLKTINEDNKK</sequence>